<dbReference type="RefSeq" id="WP_007661303.1">
    <property type="nucleotide sequence ID" value="NZ_FTNM01000002.1"/>
</dbReference>
<dbReference type="InterPro" id="IPR045057">
    <property type="entry name" value="Gcn5-rel_NAT"/>
</dbReference>
<dbReference type="InterPro" id="IPR031165">
    <property type="entry name" value="GNAT_YJDJ"/>
</dbReference>
<dbReference type="STRING" id="1077936.SAMN05421545_1399"/>
<dbReference type="EMBL" id="FTNM01000002">
    <property type="protein sequence ID" value="SIQ86059.1"/>
    <property type="molecule type" value="Genomic_DNA"/>
</dbReference>
<feature type="domain" description="N-acetyltransferase" evidence="1">
    <location>
        <begin position="6"/>
        <end position="91"/>
    </location>
</feature>
<gene>
    <name evidence="2" type="ORF">SAMN05421545_1399</name>
</gene>
<dbReference type="Gene3D" id="3.40.630.30">
    <property type="match status" value="1"/>
</dbReference>
<protein>
    <recommendedName>
        <fullName evidence="1">N-acetyltransferase domain-containing protein</fullName>
    </recommendedName>
</protein>
<dbReference type="OrthoDB" id="9793389at2"/>
<proteinExistence type="predicted"/>
<dbReference type="Proteomes" id="UP000185924">
    <property type="component" value="Unassembled WGS sequence"/>
</dbReference>
<sequence>MEIEVKDNPAKNQFEATIDGHTAVIEYKLRPGVMTVLHTDVPEEIGGRGIAAKMTRHVLEHIEANQLQVIPLCPYMRSYLKKHPQYQHLVRGKEDKSEGINQ</sequence>
<evidence type="ECO:0000259" key="1">
    <source>
        <dbReference type="PROSITE" id="PS51729"/>
    </source>
</evidence>
<name>A0A1N6W7D3_9BACT</name>
<dbReference type="PANTHER" id="PTHR31435:SF10">
    <property type="entry name" value="BSR4717 PROTEIN"/>
    <property type="match status" value="1"/>
</dbReference>
<dbReference type="PROSITE" id="PS51729">
    <property type="entry name" value="GNAT_YJDJ"/>
    <property type="match status" value="1"/>
</dbReference>
<accession>A0A1N6W7D3</accession>
<dbReference type="SUPFAM" id="SSF55729">
    <property type="entry name" value="Acyl-CoA N-acyltransferases (Nat)"/>
    <property type="match status" value="1"/>
</dbReference>
<reference evidence="3" key="1">
    <citation type="submission" date="2017-01" db="EMBL/GenBank/DDBJ databases">
        <authorList>
            <person name="Varghese N."/>
            <person name="Submissions S."/>
        </authorList>
    </citation>
    <scope>NUCLEOTIDE SEQUENCE [LARGE SCALE GENOMIC DNA]</scope>
    <source>
        <strain evidence="3">DM9</strain>
    </source>
</reference>
<dbReference type="InterPro" id="IPR016181">
    <property type="entry name" value="Acyl_CoA_acyltransferase"/>
</dbReference>
<dbReference type="AlphaFoldDB" id="A0A1N6W7D3"/>
<organism evidence="2 3">
    <name type="scientific">Pontibacter lucknowensis</name>
    <dbReference type="NCBI Taxonomy" id="1077936"/>
    <lineage>
        <taxon>Bacteria</taxon>
        <taxon>Pseudomonadati</taxon>
        <taxon>Bacteroidota</taxon>
        <taxon>Cytophagia</taxon>
        <taxon>Cytophagales</taxon>
        <taxon>Hymenobacteraceae</taxon>
        <taxon>Pontibacter</taxon>
    </lineage>
</organism>
<keyword evidence="3" id="KW-1185">Reference proteome</keyword>
<dbReference type="Pfam" id="PF14542">
    <property type="entry name" value="Acetyltransf_CG"/>
    <property type="match status" value="1"/>
</dbReference>
<evidence type="ECO:0000313" key="3">
    <source>
        <dbReference type="Proteomes" id="UP000185924"/>
    </source>
</evidence>
<evidence type="ECO:0000313" key="2">
    <source>
        <dbReference type="EMBL" id="SIQ86059.1"/>
    </source>
</evidence>
<dbReference type="PANTHER" id="PTHR31435">
    <property type="entry name" value="PROTEIN NATD1"/>
    <property type="match status" value="1"/>
</dbReference>